<accession>A0A972FUR1</accession>
<organism evidence="1 2">
    <name type="scientific">Flavobacterium silvaticum</name>
    <dbReference type="NCBI Taxonomy" id="1852020"/>
    <lineage>
        <taxon>Bacteria</taxon>
        <taxon>Pseudomonadati</taxon>
        <taxon>Bacteroidota</taxon>
        <taxon>Flavobacteriia</taxon>
        <taxon>Flavobacteriales</taxon>
        <taxon>Flavobacteriaceae</taxon>
        <taxon>Flavobacterium</taxon>
    </lineage>
</organism>
<evidence type="ECO:0000313" key="2">
    <source>
        <dbReference type="Proteomes" id="UP000712080"/>
    </source>
</evidence>
<dbReference type="Proteomes" id="UP000712080">
    <property type="component" value="Unassembled WGS sequence"/>
</dbReference>
<gene>
    <name evidence="1" type="ORF">G6047_12710</name>
</gene>
<proteinExistence type="predicted"/>
<evidence type="ECO:0000313" key="1">
    <source>
        <dbReference type="EMBL" id="NMH28898.1"/>
    </source>
</evidence>
<comment type="caution">
    <text evidence="1">The sequence shown here is derived from an EMBL/GenBank/DDBJ whole genome shotgun (WGS) entry which is preliminary data.</text>
</comment>
<reference evidence="1" key="1">
    <citation type="submission" date="2020-02" db="EMBL/GenBank/DDBJ databases">
        <title>Flavobacterium sp. genome.</title>
        <authorList>
            <person name="Jung H.S."/>
            <person name="Baek J.H."/>
            <person name="Jeon C.O."/>
        </authorList>
    </citation>
    <scope>NUCLEOTIDE SEQUENCE</scope>
    <source>
        <strain evidence="1">SE-s28</strain>
    </source>
</reference>
<protein>
    <submittedName>
        <fullName evidence="1">SsrA-binding protein</fullName>
    </submittedName>
</protein>
<dbReference type="AlphaFoldDB" id="A0A972FUR1"/>
<keyword evidence="2" id="KW-1185">Reference proteome</keyword>
<name>A0A972FUR1_9FLAO</name>
<dbReference type="EMBL" id="JAAMPU010000107">
    <property type="protein sequence ID" value="NMH28898.1"/>
    <property type="molecule type" value="Genomic_DNA"/>
</dbReference>
<sequence length="48" mass="5659">MFQFLARLNKWLLPSLTKKHTDISKASGFQKALLAWRYYVTTRALSEK</sequence>
<dbReference type="RefSeq" id="WP_169528004.1">
    <property type="nucleotide sequence ID" value="NZ_JAAMPU010000107.1"/>
</dbReference>